<keyword evidence="3" id="KW-0862">Zinc</keyword>
<keyword evidence="3" id="KW-0863">Zinc-finger</keyword>
<keyword evidence="3" id="KW-0479">Metal-binding</keyword>
<feature type="domain" description="CCHC-type" evidence="5">
    <location>
        <begin position="164"/>
        <end position="178"/>
    </location>
</feature>
<evidence type="ECO:0000256" key="1">
    <source>
        <dbReference type="ARBA" id="ARBA00016264"/>
    </source>
</evidence>
<keyword evidence="2" id="KW-0677">Repeat</keyword>
<evidence type="ECO:0000256" key="3">
    <source>
        <dbReference type="PROSITE-ProRule" id="PRU00723"/>
    </source>
</evidence>
<dbReference type="InterPro" id="IPR045348">
    <property type="entry name" value="CPSF4/Yth1"/>
</dbReference>
<feature type="zinc finger region" description="C3H1-type" evidence="3">
    <location>
        <begin position="11"/>
        <end position="37"/>
    </location>
</feature>
<dbReference type="Gene3D" id="4.10.60.10">
    <property type="entry name" value="Zinc finger, CCHC-type"/>
    <property type="match status" value="1"/>
</dbReference>
<dbReference type="OrthoDB" id="1914176at2759"/>
<sequence length="200" mass="23308">MDNSSRANSTFNRNIVCSNWLLGSCKDEQCKFLHHYVVTKIPRCYYYLRFKACIIKECPFLHTDSAIEIKDCPFYGRGFCRRGPLCLQRHERRVMCSNYLAGFCQKGGTCKDEHPRFRYRPRVSRKKIICHYCGKQGHTVYFCNRMRCNNRAMDNLVQLPRKNKCWKCGSQGHYANNCLRRHLALGSAAEGVAEPEKSDS</sequence>
<proteinExistence type="predicted"/>
<protein>
    <recommendedName>
        <fullName evidence="1">Cleavage and polyadenylation specificity factor subunit 4</fullName>
    </recommendedName>
</protein>
<dbReference type="PROSITE" id="PS51257">
    <property type="entry name" value="PROKAR_LIPOPROTEIN"/>
    <property type="match status" value="1"/>
</dbReference>
<evidence type="ECO:0000313" key="6">
    <source>
        <dbReference type="EMBL" id="CAG9759930.1"/>
    </source>
</evidence>
<dbReference type="InterPro" id="IPR000571">
    <property type="entry name" value="Znf_CCCH"/>
</dbReference>
<dbReference type="AlphaFoldDB" id="A0A9N9M955"/>
<feature type="zinc finger region" description="C3H1-type" evidence="3">
    <location>
        <begin position="95"/>
        <end position="117"/>
    </location>
</feature>
<evidence type="ECO:0000256" key="2">
    <source>
        <dbReference type="ARBA" id="ARBA00022737"/>
    </source>
</evidence>
<dbReference type="EMBL" id="OU892277">
    <property type="protein sequence ID" value="CAG9759930.1"/>
    <property type="molecule type" value="Genomic_DNA"/>
</dbReference>
<gene>
    <name evidence="6" type="ORF">CEUTPL_LOCUS666</name>
</gene>
<dbReference type="InterPro" id="IPR001878">
    <property type="entry name" value="Znf_CCHC"/>
</dbReference>
<dbReference type="PANTHER" id="PTHR23102:SF24">
    <property type="entry name" value="CLEAVAGE AND POLYADENYLATION SPECIFICITY FACTOR SUBUNIT 4"/>
    <property type="match status" value="1"/>
</dbReference>
<evidence type="ECO:0000259" key="4">
    <source>
        <dbReference type="PROSITE" id="PS50103"/>
    </source>
</evidence>
<keyword evidence="7" id="KW-1185">Reference proteome</keyword>
<evidence type="ECO:0000259" key="5">
    <source>
        <dbReference type="PROSITE" id="PS50158"/>
    </source>
</evidence>
<dbReference type="PANTHER" id="PTHR23102">
    <property type="entry name" value="CLEAVAGE AND POLYADENYLATION SPECIFICITY FACTOR SUBUNIT 4-RELATED"/>
    <property type="match status" value="1"/>
</dbReference>
<accession>A0A9N9M955</accession>
<dbReference type="SMART" id="SM00356">
    <property type="entry name" value="ZnF_C3H1"/>
    <property type="match status" value="4"/>
</dbReference>
<feature type="domain" description="C3H1-type" evidence="4">
    <location>
        <begin position="11"/>
        <end position="37"/>
    </location>
</feature>
<feature type="domain" description="C3H1-type" evidence="4">
    <location>
        <begin position="95"/>
        <end position="117"/>
    </location>
</feature>
<organism evidence="6 7">
    <name type="scientific">Ceutorhynchus assimilis</name>
    <name type="common">cabbage seed weevil</name>
    <dbReference type="NCBI Taxonomy" id="467358"/>
    <lineage>
        <taxon>Eukaryota</taxon>
        <taxon>Metazoa</taxon>
        <taxon>Ecdysozoa</taxon>
        <taxon>Arthropoda</taxon>
        <taxon>Hexapoda</taxon>
        <taxon>Insecta</taxon>
        <taxon>Pterygota</taxon>
        <taxon>Neoptera</taxon>
        <taxon>Endopterygota</taxon>
        <taxon>Coleoptera</taxon>
        <taxon>Polyphaga</taxon>
        <taxon>Cucujiformia</taxon>
        <taxon>Curculionidae</taxon>
        <taxon>Ceutorhynchinae</taxon>
        <taxon>Ceutorhynchus</taxon>
    </lineage>
</organism>
<dbReference type="GO" id="GO:0003723">
    <property type="term" value="F:RNA binding"/>
    <property type="evidence" value="ECO:0007669"/>
    <property type="project" value="InterPro"/>
</dbReference>
<dbReference type="PROSITE" id="PS50158">
    <property type="entry name" value="ZF_CCHC"/>
    <property type="match status" value="1"/>
</dbReference>
<dbReference type="PROSITE" id="PS50103">
    <property type="entry name" value="ZF_C3H1"/>
    <property type="match status" value="3"/>
</dbReference>
<evidence type="ECO:0000313" key="7">
    <source>
        <dbReference type="Proteomes" id="UP001152799"/>
    </source>
</evidence>
<name>A0A9N9M955_9CUCU</name>
<feature type="zinc finger region" description="C3H1-type" evidence="3">
    <location>
        <begin position="71"/>
        <end position="93"/>
    </location>
</feature>
<feature type="domain" description="C3H1-type" evidence="4">
    <location>
        <begin position="71"/>
        <end position="93"/>
    </location>
</feature>
<dbReference type="Gene3D" id="4.10.1000.10">
    <property type="entry name" value="Zinc finger, CCCH-type"/>
    <property type="match status" value="1"/>
</dbReference>
<dbReference type="SMART" id="SM00343">
    <property type="entry name" value="ZnF_C2HC"/>
    <property type="match status" value="2"/>
</dbReference>
<dbReference type="GO" id="GO:0008270">
    <property type="term" value="F:zinc ion binding"/>
    <property type="evidence" value="ECO:0007669"/>
    <property type="project" value="UniProtKB-KW"/>
</dbReference>
<dbReference type="Proteomes" id="UP001152799">
    <property type="component" value="Chromosome 1"/>
</dbReference>
<reference evidence="6" key="1">
    <citation type="submission" date="2022-01" db="EMBL/GenBank/DDBJ databases">
        <authorList>
            <person name="King R."/>
        </authorList>
    </citation>
    <scope>NUCLEOTIDE SEQUENCE</scope>
</reference>